<evidence type="ECO:0000313" key="3">
    <source>
        <dbReference type="Proteomes" id="UP000326553"/>
    </source>
</evidence>
<keyword evidence="3" id="KW-1185">Reference proteome</keyword>
<reference evidence="2 3" key="1">
    <citation type="submission" date="2017-09" db="EMBL/GenBank/DDBJ databases">
        <authorList>
            <person name="Lee N."/>
            <person name="Cho B.-K."/>
        </authorList>
    </citation>
    <scope>NUCLEOTIDE SEQUENCE [LARGE SCALE GENOMIC DNA]</scope>
    <source>
        <strain evidence="2 3">ATCC 12461</strain>
    </source>
</reference>
<evidence type="ECO:0000313" key="2">
    <source>
        <dbReference type="EMBL" id="QEV21590.1"/>
    </source>
</evidence>
<proteinExistence type="predicted"/>
<protein>
    <submittedName>
        <fullName evidence="2">Uncharacterized protein</fullName>
    </submittedName>
</protein>
<gene>
    <name evidence="2" type="ORF">CP975_32295</name>
</gene>
<dbReference type="KEGG" id="salw:CP975_32295"/>
<dbReference type="AlphaFoldDB" id="A0A5J6HTF9"/>
<feature type="region of interest" description="Disordered" evidence="1">
    <location>
        <begin position="62"/>
        <end position="97"/>
    </location>
</feature>
<accession>A0A5J6HTF9</accession>
<organism evidence="2 3">
    <name type="scientific">Streptomyces alboniger</name>
    <dbReference type="NCBI Taxonomy" id="132473"/>
    <lineage>
        <taxon>Bacteria</taxon>
        <taxon>Bacillati</taxon>
        <taxon>Actinomycetota</taxon>
        <taxon>Actinomycetes</taxon>
        <taxon>Kitasatosporales</taxon>
        <taxon>Streptomycetaceae</taxon>
        <taxon>Streptomyces</taxon>
        <taxon>Streptomyces aurantiacus group</taxon>
    </lineage>
</organism>
<dbReference type="EMBL" id="CP023695">
    <property type="protein sequence ID" value="QEV21590.1"/>
    <property type="molecule type" value="Genomic_DNA"/>
</dbReference>
<name>A0A5J6HTF9_STRAD</name>
<dbReference type="Proteomes" id="UP000326553">
    <property type="component" value="Chromosome"/>
</dbReference>
<sequence>MDVDDEAAAKIIVDDRTSDLAGYDILLLADILPDLPDLKGTGYDQDQLDQLLDATALPEPIELPTDGAARTHGPKSRPRAAAAKTARRKRADVHRSEFAPRADRCDVPLHLADESFWPSAGWVPSVGIEVACRFANGTLVS</sequence>
<evidence type="ECO:0000256" key="1">
    <source>
        <dbReference type="SAM" id="MobiDB-lite"/>
    </source>
</evidence>